<organism evidence="6 7">
    <name type="scientific">Natrialba chahannaoensis JCM 10990</name>
    <dbReference type="NCBI Taxonomy" id="1227492"/>
    <lineage>
        <taxon>Archaea</taxon>
        <taxon>Methanobacteriati</taxon>
        <taxon>Methanobacteriota</taxon>
        <taxon>Stenosarchaea group</taxon>
        <taxon>Halobacteria</taxon>
        <taxon>Halobacteriales</taxon>
        <taxon>Natrialbaceae</taxon>
        <taxon>Natrialba</taxon>
    </lineage>
</organism>
<dbReference type="PRINTS" id="PR00413">
    <property type="entry name" value="HADHALOGNASE"/>
</dbReference>
<evidence type="ECO:0000256" key="5">
    <source>
        <dbReference type="ARBA" id="ARBA00022842"/>
    </source>
</evidence>
<comment type="caution">
    <text evidence="6">The sequence shown here is derived from an EMBL/GenBank/DDBJ whole genome shotgun (WGS) entry which is preliminary data.</text>
</comment>
<dbReference type="PANTHER" id="PTHR46470:SF2">
    <property type="entry name" value="GLYCERALDEHYDE 3-PHOSPHATE PHOSPHATASE"/>
    <property type="match status" value="1"/>
</dbReference>
<evidence type="ECO:0000256" key="4">
    <source>
        <dbReference type="ARBA" id="ARBA00022801"/>
    </source>
</evidence>
<sequence>MFSSTLTTDSYFFVLRANSFVTTAVYFDLDGTLCTYDKSFESLFRQTVSPYDIPTATAYDAYVEHLLDALDRCEPDPYRRAFVTIVTKHDLEADVTPATLAADHCEREVDATVTTTGATEVLESVAATNPTGIITNGDGDQQRAKLECHGLDDRVDEVLVSNEQGVRKPDRELFATAKARLPADDYVYVGDSYEEDIVGARDAGFRTVYVTGAGETDVEEPTAADAVVEKVGELRDPGSLPGVLEDAFGS</sequence>
<dbReference type="PANTHER" id="PTHR46470">
    <property type="entry name" value="N-ACYLNEURAMINATE-9-PHOSPHATASE"/>
    <property type="match status" value="1"/>
</dbReference>
<comment type="similarity">
    <text evidence="2">Belongs to the HAD-like hydrolase superfamily.</text>
</comment>
<evidence type="ECO:0000313" key="7">
    <source>
        <dbReference type="Proteomes" id="UP000011693"/>
    </source>
</evidence>
<keyword evidence="7" id="KW-1185">Reference proteome</keyword>
<evidence type="ECO:0000313" key="6">
    <source>
        <dbReference type="EMBL" id="ELY99029.1"/>
    </source>
</evidence>
<evidence type="ECO:0000256" key="3">
    <source>
        <dbReference type="ARBA" id="ARBA00022723"/>
    </source>
</evidence>
<dbReference type="Pfam" id="PF00702">
    <property type="entry name" value="Hydrolase"/>
    <property type="match status" value="1"/>
</dbReference>
<dbReference type="GO" id="GO:0046872">
    <property type="term" value="F:metal ion binding"/>
    <property type="evidence" value="ECO:0007669"/>
    <property type="project" value="UniProtKB-KW"/>
</dbReference>
<dbReference type="GO" id="GO:0016791">
    <property type="term" value="F:phosphatase activity"/>
    <property type="evidence" value="ECO:0007669"/>
    <property type="project" value="TreeGrafter"/>
</dbReference>
<keyword evidence="4 6" id="KW-0378">Hydrolase</keyword>
<evidence type="ECO:0000256" key="1">
    <source>
        <dbReference type="ARBA" id="ARBA00001946"/>
    </source>
</evidence>
<dbReference type="Proteomes" id="UP000011693">
    <property type="component" value="Unassembled WGS sequence"/>
</dbReference>
<accession>M0AKJ2</accession>
<keyword evidence="3" id="KW-0479">Metal-binding</keyword>
<dbReference type="Gene3D" id="3.40.50.1000">
    <property type="entry name" value="HAD superfamily/HAD-like"/>
    <property type="match status" value="1"/>
</dbReference>
<proteinExistence type="inferred from homology"/>
<dbReference type="PATRIC" id="fig|1227492.4.peg.2119"/>
<dbReference type="AlphaFoldDB" id="M0AKJ2"/>
<dbReference type="InterPro" id="IPR023214">
    <property type="entry name" value="HAD_sf"/>
</dbReference>
<dbReference type="InterPro" id="IPR051400">
    <property type="entry name" value="HAD-like_hydrolase"/>
</dbReference>
<dbReference type="SFLD" id="SFLDG01129">
    <property type="entry name" value="C1.5:_HAD__Beta-PGM__Phosphata"/>
    <property type="match status" value="1"/>
</dbReference>
<name>M0AKJ2_9EURY</name>
<dbReference type="Gene3D" id="1.20.120.710">
    <property type="entry name" value="Haloacid dehalogenase hydrolase-like domain"/>
    <property type="match status" value="1"/>
</dbReference>
<dbReference type="InterPro" id="IPR036412">
    <property type="entry name" value="HAD-like_sf"/>
</dbReference>
<dbReference type="GO" id="GO:0044281">
    <property type="term" value="P:small molecule metabolic process"/>
    <property type="evidence" value="ECO:0007669"/>
    <property type="project" value="UniProtKB-ARBA"/>
</dbReference>
<keyword evidence="5" id="KW-0460">Magnesium</keyword>
<dbReference type="SUPFAM" id="SSF56784">
    <property type="entry name" value="HAD-like"/>
    <property type="match status" value="1"/>
</dbReference>
<gene>
    <name evidence="6" type="ORF">C482_10746</name>
</gene>
<dbReference type="SFLD" id="SFLDS00003">
    <property type="entry name" value="Haloacid_Dehalogenase"/>
    <property type="match status" value="1"/>
</dbReference>
<protein>
    <submittedName>
        <fullName evidence="6">HAD-superfamily hydrolase</fullName>
    </submittedName>
</protein>
<evidence type="ECO:0000256" key="2">
    <source>
        <dbReference type="ARBA" id="ARBA00007958"/>
    </source>
</evidence>
<reference evidence="6 7" key="1">
    <citation type="journal article" date="2014" name="PLoS Genet.">
        <title>Phylogenetically driven sequencing of extremely halophilic archaea reveals strategies for static and dynamic osmo-response.</title>
        <authorList>
            <person name="Becker E.A."/>
            <person name="Seitzer P.M."/>
            <person name="Tritt A."/>
            <person name="Larsen D."/>
            <person name="Krusor M."/>
            <person name="Yao A.I."/>
            <person name="Wu D."/>
            <person name="Madern D."/>
            <person name="Eisen J.A."/>
            <person name="Darling A.E."/>
            <person name="Facciotti M.T."/>
        </authorList>
    </citation>
    <scope>NUCLEOTIDE SEQUENCE [LARGE SCALE GENOMIC DNA]</scope>
    <source>
        <strain evidence="6 7">JCM 10990</strain>
    </source>
</reference>
<comment type="cofactor">
    <cofactor evidence="1">
        <name>Mg(2+)</name>
        <dbReference type="ChEBI" id="CHEBI:18420"/>
    </cofactor>
</comment>
<dbReference type="STRING" id="1227492.C482_10746"/>
<dbReference type="EMBL" id="AOIN01000059">
    <property type="protein sequence ID" value="ELY99029.1"/>
    <property type="molecule type" value="Genomic_DNA"/>
</dbReference>
<dbReference type="InterPro" id="IPR006439">
    <property type="entry name" value="HAD-SF_hydro_IA"/>
</dbReference>
<dbReference type="NCBIfam" id="TIGR01549">
    <property type="entry name" value="HAD-SF-IA-v1"/>
    <property type="match status" value="1"/>
</dbReference>